<dbReference type="OrthoDB" id="2353968at2"/>
<proteinExistence type="predicted"/>
<gene>
    <name evidence="1" type="ordered locus">Metme_3193</name>
</gene>
<reference key="2">
    <citation type="submission" date="2011-05" db="EMBL/GenBank/DDBJ databases">
        <title>Complete genome sequence of the aerobic marine methanotroph Methylomonas methanica MC09.</title>
        <authorList>
            <person name="Boden R."/>
            <person name="Cunliffe M."/>
            <person name="Scanlan J."/>
            <person name="Moussard H."/>
            <person name="Kits K.D."/>
            <person name="Klotz M."/>
            <person name="Jetten M."/>
            <person name="Vuilleumier S."/>
            <person name="Han J."/>
            <person name="Peters L."/>
            <person name="Mikhailova N."/>
            <person name="Teshima H."/>
            <person name="Tapia R."/>
            <person name="Kyrpides N."/>
            <person name="Ivanova N."/>
            <person name="Pagani I."/>
            <person name="Cheng J.-F."/>
            <person name="Goodwin L."/>
            <person name="Han C."/>
            <person name="Hauser L."/>
            <person name="Land M."/>
            <person name="Lapidus A."/>
            <person name="Lucas S."/>
            <person name="Pitluck S."/>
            <person name="Woyke T."/>
            <person name="Stein L.Y."/>
            <person name="Murrell C."/>
        </authorList>
    </citation>
    <scope>NUCLEOTIDE SEQUENCE</scope>
    <source>
        <strain>MC09</strain>
    </source>
</reference>
<dbReference type="Proteomes" id="UP000008888">
    <property type="component" value="Chromosome"/>
</dbReference>
<dbReference type="EMBL" id="CP002738">
    <property type="protein sequence ID" value="AEG01568.1"/>
    <property type="molecule type" value="Genomic_DNA"/>
</dbReference>
<sequence>MTKSCPACGSDSISTTEIHNRIHIAYGDYEEYIEVVDHCLSCGEEGDFSDVNNTEINRALNLAKRHSVCNIIDFLQDQNVKTAYLERALELPARTVNRWKTKEPSASGLALLRIIRTYPWILEVADADYDETFSRSKLMEQAAKDFYQICEANNFDQKYRLAQGRFEATIATKPEFIETKFTTNNDNNFVVSHCSY</sequence>
<evidence type="ECO:0000313" key="1">
    <source>
        <dbReference type="EMBL" id="AEG01568.1"/>
    </source>
</evidence>
<dbReference type="HOGENOM" id="CLU_1413374_0_0_6"/>
<dbReference type="STRING" id="857087.Metme_3193"/>
<reference evidence="1 2" key="1">
    <citation type="journal article" date="2011" name="J. Bacteriol.">
        <title>Complete Genome Sequence of the Aerobic Marine Methanotroph Methylomonas methanica MC09.</title>
        <authorList>
            <person name="Boden R."/>
            <person name="Cunliffe M."/>
            <person name="Scanlan J."/>
            <person name="Moussard H."/>
            <person name="Kits K.D."/>
            <person name="Klotz M.G."/>
            <person name="Jetten M.S."/>
            <person name="Vuilleumier S."/>
            <person name="Han J."/>
            <person name="Peters L."/>
            <person name="Mikhailova N."/>
            <person name="Teshima H."/>
            <person name="Tapia R."/>
            <person name="Kyrpides N."/>
            <person name="Ivanova N."/>
            <person name="Pagani I."/>
            <person name="Cheng J.F."/>
            <person name="Goodwin L."/>
            <person name="Han C."/>
            <person name="Hauser L."/>
            <person name="Land M.L."/>
            <person name="Lapidus A."/>
            <person name="Lucas S."/>
            <person name="Pitluck S."/>
            <person name="Woyke T."/>
            <person name="Stein L."/>
            <person name="Murrell J.C."/>
        </authorList>
    </citation>
    <scope>NUCLEOTIDE SEQUENCE [LARGE SCALE GENOMIC DNA]</scope>
    <source>
        <strain evidence="1 2">MC09</strain>
    </source>
</reference>
<dbReference type="eggNOG" id="ENOG5033DW7">
    <property type="taxonomic scope" value="Bacteria"/>
</dbReference>
<keyword evidence="2" id="KW-1185">Reference proteome</keyword>
<accession>G0A4H7</accession>
<dbReference type="AlphaFoldDB" id="G0A4H7"/>
<evidence type="ECO:0000313" key="2">
    <source>
        <dbReference type="Proteomes" id="UP000008888"/>
    </source>
</evidence>
<reference evidence="2" key="3">
    <citation type="submission" date="2011-05" db="EMBL/GenBank/DDBJ databases">
        <title>Complete sequence of Methylomonas methanica MC09.</title>
        <authorList>
            <consortium name="US DOE Joint Genome Institute"/>
            <person name="Lucas S."/>
            <person name="Han J."/>
            <person name="Lapidus A."/>
            <person name="Cheng J.-F."/>
            <person name="Goodwin L."/>
            <person name="Pitluck S."/>
            <person name="Peters L."/>
            <person name="Mikhailova N."/>
            <person name="Teshima H."/>
            <person name="Han C."/>
            <person name="Tapia R."/>
            <person name="Land M."/>
            <person name="Hauser L."/>
            <person name="Kyrpides N."/>
            <person name="Ivanova N."/>
            <person name="Pagani I."/>
            <person name="Stein L."/>
            <person name="Woyke T."/>
        </authorList>
    </citation>
    <scope>NUCLEOTIDE SEQUENCE [LARGE SCALE GENOMIC DNA]</scope>
    <source>
        <strain evidence="2">MC09</strain>
    </source>
</reference>
<dbReference type="RefSeq" id="WP_013819795.1">
    <property type="nucleotide sequence ID" value="NC_015572.1"/>
</dbReference>
<name>G0A4H7_METMM</name>
<dbReference type="KEGG" id="mmt:Metme_3193"/>
<protein>
    <submittedName>
        <fullName evidence="1">Uncharacterized protein</fullName>
    </submittedName>
</protein>
<organism evidence="1 2">
    <name type="scientific">Methylomonas methanica (strain DSM 25384 / MC09)</name>
    <dbReference type="NCBI Taxonomy" id="857087"/>
    <lineage>
        <taxon>Bacteria</taxon>
        <taxon>Pseudomonadati</taxon>
        <taxon>Pseudomonadota</taxon>
        <taxon>Gammaproteobacteria</taxon>
        <taxon>Methylococcales</taxon>
        <taxon>Methylococcaceae</taxon>
        <taxon>Methylomonas</taxon>
    </lineage>
</organism>